<dbReference type="Proteomes" id="UP000288943">
    <property type="component" value="Chromosome"/>
</dbReference>
<reference evidence="1 2" key="1">
    <citation type="submission" date="2018-01" db="EMBL/GenBank/DDBJ databases">
        <title>The whole genome sequencing and assembly of Paenibacillus chitinolyticus KCCM 41400 strain.</title>
        <authorList>
            <person name="Kim J.-Y."/>
            <person name="Park M.-K."/>
            <person name="Lee Y.-J."/>
            <person name="Yi H."/>
            <person name="Bahn Y.-S."/>
            <person name="Kim J.F."/>
            <person name="Lee D.-W."/>
        </authorList>
    </citation>
    <scope>NUCLEOTIDE SEQUENCE [LARGE SCALE GENOMIC DNA]</scope>
    <source>
        <strain evidence="1 2">KCCM 41400</strain>
    </source>
</reference>
<evidence type="ECO:0000313" key="2">
    <source>
        <dbReference type="Proteomes" id="UP000288943"/>
    </source>
</evidence>
<protein>
    <submittedName>
        <fullName evidence="1">Uncharacterized protein</fullName>
    </submittedName>
</protein>
<sequence>MNTIIYEGVVFNVVQKTDYFTFAYRELGSEKIEVYWKMGDEIQLQIWFVSLLTLLLAIREYYQALCKEQKGEERGKPSSRERICICS</sequence>
<dbReference type="EMBL" id="CP026520">
    <property type="protein sequence ID" value="QAV20144.1"/>
    <property type="molecule type" value="Genomic_DNA"/>
</dbReference>
<organism evidence="1 2">
    <name type="scientific">Paenibacillus chitinolyticus</name>
    <dbReference type="NCBI Taxonomy" id="79263"/>
    <lineage>
        <taxon>Bacteria</taxon>
        <taxon>Bacillati</taxon>
        <taxon>Bacillota</taxon>
        <taxon>Bacilli</taxon>
        <taxon>Bacillales</taxon>
        <taxon>Paenibacillaceae</taxon>
        <taxon>Paenibacillus</taxon>
    </lineage>
</organism>
<evidence type="ECO:0000313" key="1">
    <source>
        <dbReference type="EMBL" id="QAV20144.1"/>
    </source>
</evidence>
<accession>A0A410X0E8</accession>
<dbReference type="KEGG" id="pchi:PC41400_21735"/>
<proteinExistence type="predicted"/>
<dbReference type="AlphaFoldDB" id="A0A410X0E8"/>
<name>A0A410X0E8_9BACL</name>
<gene>
    <name evidence="1" type="ORF">PC41400_21735</name>
</gene>